<name>A0A6J4IW90_9BACT</name>
<dbReference type="AlphaFoldDB" id="A0A6J4IW90"/>
<protein>
    <submittedName>
        <fullName evidence="1">Uncharacterized protein</fullName>
    </submittedName>
</protein>
<evidence type="ECO:0000313" key="1">
    <source>
        <dbReference type="EMBL" id="CAA9262544.1"/>
    </source>
</evidence>
<reference evidence="1" key="1">
    <citation type="submission" date="2020-02" db="EMBL/GenBank/DDBJ databases">
        <authorList>
            <person name="Meier V. D."/>
        </authorList>
    </citation>
    <scope>NUCLEOTIDE SEQUENCE</scope>
    <source>
        <strain evidence="1">AVDCRST_MAG63</strain>
    </source>
</reference>
<accession>A0A6J4IW90</accession>
<proteinExistence type="predicted"/>
<dbReference type="EMBL" id="CADCTO010000324">
    <property type="protein sequence ID" value="CAA9262544.1"/>
    <property type="molecule type" value="Genomic_DNA"/>
</dbReference>
<sequence>MRKQQQPDNRRAFDDRMKLHLRVVSVGGRTYRIVTLRPGTEAAFSTNFFHETWHVVSDAAGALLLGRLLWGLAYQRQPGTLVLLHGEHVQPTPFDADPSDPVLLVPAHLTPLDVRALRALKERLHRLGPPQATIRWQTHGLSRFAGDRDAMWDDEGVERLCSAKGEGSWQREQISRSGGFLCYTAPPQVLRLRAFQVHGLDPSRHGMDYHYLADRSGRRDADGEVQVFRDYRRQLSDVRVARREVLAEGGAAVPCPQALRERVWQQRERVVARRNHR</sequence>
<organism evidence="1">
    <name type="scientific">uncultured Armatimonadetes bacterium</name>
    <dbReference type="NCBI Taxonomy" id="157466"/>
    <lineage>
        <taxon>Bacteria</taxon>
        <taxon>Bacillati</taxon>
        <taxon>Armatimonadota</taxon>
        <taxon>environmental samples</taxon>
    </lineage>
</organism>
<gene>
    <name evidence="1" type="ORF">AVDCRST_MAG63-3214</name>
</gene>